<proteinExistence type="predicted"/>
<organism evidence="6 7">
    <name type="scientific">Sulfurirhabdus autotrophica</name>
    <dbReference type="NCBI Taxonomy" id="1706046"/>
    <lineage>
        <taxon>Bacteria</taxon>
        <taxon>Pseudomonadati</taxon>
        <taxon>Pseudomonadota</taxon>
        <taxon>Betaproteobacteria</taxon>
        <taxon>Nitrosomonadales</taxon>
        <taxon>Sulfuricellaceae</taxon>
        <taxon>Sulfurirhabdus</taxon>
    </lineage>
</organism>
<dbReference type="PANTHER" id="PTHR35603">
    <property type="match status" value="1"/>
</dbReference>
<keyword evidence="4" id="KW-0812">Transmembrane</keyword>
<evidence type="ECO:0000259" key="5">
    <source>
        <dbReference type="Pfam" id="PF05433"/>
    </source>
</evidence>
<gene>
    <name evidence="6" type="ORF">EDC63_101390</name>
</gene>
<name>A0A4R3YE40_9PROT</name>
<dbReference type="EMBL" id="SMCO01000001">
    <property type="protein sequence ID" value="TCV90417.1"/>
    <property type="molecule type" value="Genomic_DNA"/>
</dbReference>
<protein>
    <submittedName>
        <fullName evidence="6">Glycine zipper 2TM protein</fullName>
    </submittedName>
</protein>
<feature type="region of interest" description="Disordered" evidence="3">
    <location>
        <begin position="54"/>
        <end position="120"/>
    </location>
</feature>
<keyword evidence="4" id="KW-1133">Transmembrane helix</keyword>
<accession>A0A4R3YE40</accession>
<sequence>MATQTTKTHPIMIIAAIAVILFSAVGIGAIMGWIPGSASKTQEQSTQPLVTAEQTAKIETADTKTVTPVPEEQKPEPATPPKAETKAEVTKPASQTHREKQTKKVTHQNVAKQTSVSTNSVPAPTNICSNCGVIESVNVIEQAGEGTGLGAVAGGVAGALLGTQIGQGRGTTAATIAGAAGGAFAGHQVEKAVKKTKHFEISVRMEDGSYRTFNQPNDSGLMSGDKVKVVDGAIVRN</sequence>
<dbReference type="OrthoDB" id="5298735at2"/>
<reference evidence="6 7" key="1">
    <citation type="submission" date="2019-03" db="EMBL/GenBank/DDBJ databases">
        <title>Genomic Encyclopedia of Type Strains, Phase IV (KMG-IV): sequencing the most valuable type-strain genomes for metagenomic binning, comparative biology and taxonomic classification.</title>
        <authorList>
            <person name="Goeker M."/>
        </authorList>
    </citation>
    <scope>NUCLEOTIDE SEQUENCE [LARGE SCALE GENOMIC DNA]</scope>
    <source>
        <strain evidence="6 7">DSM 100309</strain>
    </source>
</reference>
<feature type="compositionally biased region" description="Polar residues" evidence="3">
    <location>
        <begin position="107"/>
        <end position="120"/>
    </location>
</feature>
<dbReference type="Pfam" id="PF05433">
    <property type="entry name" value="Rick_17kDa_Anti"/>
    <property type="match status" value="1"/>
</dbReference>
<dbReference type="GO" id="GO:0019867">
    <property type="term" value="C:outer membrane"/>
    <property type="evidence" value="ECO:0007669"/>
    <property type="project" value="InterPro"/>
</dbReference>
<evidence type="ECO:0000256" key="1">
    <source>
        <dbReference type="ARBA" id="ARBA00004370"/>
    </source>
</evidence>
<keyword evidence="2 4" id="KW-0472">Membrane</keyword>
<dbReference type="AlphaFoldDB" id="A0A4R3YE40"/>
<feature type="transmembrane region" description="Helical" evidence="4">
    <location>
        <begin position="12"/>
        <end position="34"/>
    </location>
</feature>
<evidence type="ECO:0000256" key="3">
    <source>
        <dbReference type="SAM" id="MobiDB-lite"/>
    </source>
</evidence>
<dbReference type="InterPro" id="IPR051407">
    <property type="entry name" value="Bact_OM_lipoprot/Surf_antigen"/>
</dbReference>
<evidence type="ECO:0000313" key="6">
    <source>
        <dbReference type="EMBL" id="TCV90417.1"/>
    </source>
</evidence>
<comment type="subcellular location">
    <subcellularLocation>
        <location evidence="1">Membrane</location>
    </subcellularLocation>
</comment>
<feature type="domain" description="Glycine zipper 2TM" evidence="5">
    <location>
        <begin position="149"/>
        <end position="190"/>
    </location>
</feature>
<evidence type="ECO:0000256" key="4">
    <source>
        <dbReference type="SAM" id="Phobius"/>
    </source>
</evidence>
<dbReference type="PANTHER" id="PTHR35603:SF2">
    <property type="entry name" value="OUTER MEMBRANE LIPOPROTEIN"/>
    <property type="match status" value="1"/>
</dbReference>
<evidence type="ECO:0000256" key="2">
    <source>
        <dbReference type="ARBA" id="ARBA00023136"/>
    </source>
</evidence>
<dbReference type="RefSeq" id="WP_124947641.1">
    <property type="nucleotide sequence ID" value="NZ_BHVT01000073.1"/>
</dbReference>
<evidence type="ECO:0000313" key="7">
    <source>
        <dbReference type="Proteomes" id="UP000295367"/>
    </source>
</evidence>
<keyword evidence="7" id="KW-1185">Reference proteome</keyword>
<comment type="caution">
    <text evidence="6">The sequence shown here is derived from an EMBL/GenBank/DDBJ whole genome shotgun (WGS) entry which is preliminary data.</text>
</comment>
<dbReference type="Proteomes" id="UP000295367">
    <property type="component" value="Unassembled WGS sequence"/>
</dbReference>
<dbReference type="InterPro" id="IPR008816">
    <property type="entry name" value="Gly_zipper_2TM_dom"/>
</dbReference>